<dbReference type="EMBL" id="JACVVK020000004">
    <property type="protein sequence ID" value="KAK7507125.1"/>
    <property type="molecule type" value="Genomic_DNA"/>
</dbReference>
<protein>
    <submittedName>
        <fullName evidence="1">Uncharacterized protein</fullName>
    </submittedName>
</protein>
<proteinExistence type="predicted"/>
<dbReference type="AlphaFoldDB" id="A0ABD0M5A3"/>
<gene>
    <name evidence="1" type="ORF">BaRGS_00001060</name>
</gene>
<name>A0ABD0M5A3_9CAEN</name>
<keyword evidence="2" id="KW-1185">Reference proteome</keyword>
<comment type="caution">
    <text evidence="1">The sequence shown here is derived from an EMBL/GenBank/DDBJ whole genome shotgun (WGS) entry which is preliminary data.</text>
</comment>
<organism evidence="1 2">
    <name type="scientific">Batillaria attramentaria</name>
    <dbReference type="NCBI Taxonomy" id="370345"/>
    <lineage>
        <taxon>Eukaryota</taxon>
        <taxon>Metazoa</taxon>
        <taxon>Spiralia</taxon>
        <taxon>Lophotrochozoa</taxon>
        <taxon>Mollusca</taxon>
        <taxon>Gastropoda</taxon>
        <taxon>Caenogastropoda</taxon>
        <taxon>Sorbeoconcha</taxon>
        <taxon>Cerithioidea</taxon>
        <taxon>Batillariidae</taxon>
        <taxon>Batillaria</taxon>
    </lineage>
</organism>
<accession>A0ABD0M5A3</accession>
<dbReference type="Proteomes" id="UP001519460">
    <property type="component" value="Unassembled WGS sequence"/>
</dbReference>
<evidence type="ECO:0000313" key="2">
    <source>
        <dbReference type="Proteomes" id="UP001519460"/>
    </source>
</evidence>
<sequence length="106" mass="12000">MPMENDRSGSKLHRKNERVFLCSLPNADEEPFRSTLGVSNNTFSSTLGSTKTDSPTCRWGHTPTHTIQVKKISFTFQLALESSPRWLGNAADYVQLYSWEIPTLTH</sequence>
<evidence type="ECO:0000313" key="1">
    <source>
        <dbReference type="EMBL" id="KAK7507125.1"/>
    </source>
</evidence>
<reference evidence="1 2" key="1">
    <citation type="journal article" date="2023" name="Sci. Data">
        <title>Genome assembly of the Korean intertidal mud-creeper Batillaria attramentaria.</title>
        <authorList>
            <person name="Patra A.K."/>
            <person name="Ho P.T."/>
            <person name="Jun S."/>
            <person name="Lee S.J."/>
            <person name="Kim Y."/>
            <person name="Won Y.J."/>
        </authorList>
    </citation>
    <scope>NUCLEOTIDE SEQUENCE [LARGE SCALE GENOMIC DNA]</scope>
    <source>
        <strain evidence="1">Wonlab-2016</strain>
    </source>
</reference>